<keyword evidence="1" id="KW-1133">Transmembrane helix</keyword>
<proteinExistence type="predicted"/>
<feature type="transmembrane region" description="Helical" evidence="1">
    <location>
        <begin position="34"/>
        <end position="51"/>
    </location>
</feature>
<evidence type="ECO:0000256" key="1">
    <source>
        <dbReference type="SAM" id="Phobius"/>
    </source>
</evidence>
<feature type="transmembrane region" description="Helical" evidence="1">
    <location>
        <begin position="129"/>
        <end position="157"/>
    </location>
</feature>
<sequence length="415" mass="48252">MQKSFQKDKKNYYTQIIMEKLLDMFSKENRKKTAEVLVYLAITLELFFMVLEKSEVSIPFISHVFRVTFLLTFAAVLLMEHNKKEWIAIALVTVFTFVCYRITGRNELLRFSYYVFALRDIDLKKIMKYYFYFSAIGFAVIVLLSVTGILGDVAIITDYGREIEDEKRYVFGFGHPNTLAGCVYALELLWIWLYGKKAKLYQYVIAFAAIWGTYKLTSSRTSLMIFMGTLAIAFIVRYIPVLGKLRFPYILTALVTPVAAVAFSVWAAAVSEIPRFHMDTDYQIKLTRFDDMLNNRIQNLYRGSERHGGALISWKPFSDKLSEEMFDMGWVRIFYWYGIIPGALIVILTFVFIYLCLKRRDAWTLILILSLGVYTVIEATFVSRYIGRNMLLPILAVYLGDFVLHRGERNDSEQN</sequence>
<feature type="transmembrane region" description="Helical" evidence="1">
    <location>
        <begin position="362"/>
        <end position="382"/>
    </location>
</feature>
<dbReference type="AlphaFoldDB" id="A0A1M7RZQ6"/>
<gene>
    <name evidence="2" type="ORF">SAMN02745247_00743</name>
</gene>
<feature type="transmembrane region" description="Helical" evidence="1">
    <location>
        <begin position="247"/>
        <end position="269"/>
    </location>
</feature>
<accession>A0A1M7RZQ6</accession>
<keyword evidence="1" id="KW-0812">Transmembrane</keyword>
<feature type="transmembrane region" description="Helical" evidence="1">
    <location>
        <begin position="223"/>
        <end position="241"/>
    </location>
</feature>
<dbReference type="Proteomes" id="UP000184097">
    <property type="component" value="Unassembled WGS sequence"/>
</dbReference>
<evidence type="ECO:0000313" key="2">
    <source>
        <dbReference type="EMBL" id="SHN51668.1"/>
    </source>
</evidence>
<name>A0A1M7RZQ6_9FIRM</name>
<feature type="transmembrane region" description="Helical" evidence="1">
    <location>
        <begin position="57"/>
        <end position="79"/>
    </location>
</feature>
<feature type="transmembrane region" description="Helical" evidence="1">
    <location>
        <begin position="86"/>
        <end position="103"/>
    </location>
</feature>
<evidence type="ECO:0008006" key="4">
    <source>
        <dbReference type="Google" id="ProtNLM"/>
    </source>
</evidence>
<evidence type="ECO:0000313" key="3">
    <source>
        <dbReference type="Proteomes" id="UP000184097"/>
    </source>
</evidence>
<feature type="transmembrane region" description="Helical" evidence="1">
    <location>
        <begin position="334"/>
        <end position="356"/>
    </location>
</feature>
<organism evidence="2 3">
    <name type="scientific">Butyrivibrio hungatei DSM 14810</name>
    <dbReference type="NCBI Taxonomy" id="1121132"/>
    <lineage>
        <taxon>Bacteria</taxon>
        <taxon>Bacillati</taxon>
        <taxon>Bacillota</taxon>
        <taxon>Clostridia</taxon>
        <taxon>Lachnospirales</taxon>
        <taxon>Lachnospiraceae</taxon>
        <taxon>Butyrivibrio</taxon>
    </lineage>
</organism>
<feature type="transmembrane region" description="Helical" evidence="1">
    <location>
        <begin position="169"/>
        <end position="194"/>
    </location>
</feature>
<dbReference type="EMBL" id="FRDH01000003">
    <property type="protein sequence ID" value="SHN51668.1"/>
    <property type="molecule type" value="Genomic_DNA"/>
</dbReference>
<keyword evidence="1" id="KW-0472">Membrane</keyword>
<protein>
    <recommendedName>
        <fullName evidence="4">O-antigen ligase like membrane protein</fullName>
    </recommendedName>
</protein>
<reference evidence="2 3" key="1">
    <citation type="submission" date="2016-12" db="EMBL/GenBank/DDBJ databases">
        <authorList>
            <person name="Song W.-J."/>
            <person name="Kurnit D.M."/>
        </authorList>
    </citation>
    <scope>NUCLEOTIDE SEQUENCE [LARGE SCALE GENOMIC DNA]</scope>
    <source>
        <strain evidence="2 3">DSM 14810</strain>
    </source>
</reference>